<evidence type="ECO:0000256" key="2">
    <source>
        <dbReference type="SAM" id="MobiDB-lite"/>
    </source>
</evidence>
<keyword evidence="3" id="KW-1133">Transmembrane helix</keyword>
<feature type="compositionally biased region" description="Basic residues" evidence="2">
    <location>
        <begin position="320"/>
        <end position="329"/>
    </location>
</feature>
<dbReference type="InterPro" id="IPR029636">
    <property type="entry name" value="Csf1"/>
</dbReference>
<feature type="region of interest" description="Disordered" evidence="2">
    <location>
        <begin position="1159"/>
        <end position="1195"/>
    </location>
</feature>
<dbReference type="InterPro" id="IPR048636">
    <property type="entry name" value="Csf1_N"/>
</dbReference>
<feature type="transmembrane region" description="Helical" evidence="3">
    <location>
        <begin position="6"/>
        <end position="24"/>
    </location>
</feature>
<organism evidence="5 6">
    <name type="scientific">Candolleomyces aberdarensis</name>
    <dbReference type="NCBI Taxonomy" id="2316362"/>
    <lineage>
        <taxon>Eukaryota</taxon>
        <taxon>Fungi</taxon>
        <taxon>Dikarya</taxon>
        <taxon>Basidiomycota</taxon>
        <taxon>Agaricomycotina</taxon>
        <taxon>Agaricomycetes</taxon>
        <taxon>Agaricomycetidae</taxon>
        <taxon>Agaricales</taxon>
        <taxon>Agaricineae</taxon>
        <taxon>Psathyrellaceae</taxon>
        <taxon>Candolleomyces</taxon>
    </lineage>
</organism>
<gene>
    <name evidence="5" type="ORF">EST38_g270</name>
</gene>
<feature type="coiled-coil region" evidence="1">
    <location>
        <begin position="2646"/>
        <end position="2706"/>
    </location>
</feature>
<feature type="compositionally biased region" description="Low complexity" evidence="2">
    <location>
        <begin position="3087"/>
        <end position="3123"/>
    </location>
</feature>
<dbReference type="EMBL" id="SDEE01000003">
    <property type="protein sequence ID" value="RXW25580.1"/>
    <property type="molecule type" value="Genomic_DNA"/>
</dbReference>
<feature type="region of interest" description="Disordered" evidence="2">
    <location>
        <begin position="1095"/>
        <end position="1127"/>
    </location>
</feature>
<dbReference type="PANTHER" id="PTHR32085">
    <property type="entry name" value="PROTEIN CSF1"/>
    <property type="match status" value="1"/>
</dbReference>
<protein>
    <recommendedName>
        <fullName evidence="4">Csf1 N-terminal domain-containing protein</fullName>
    </recommendedName>
</protein>
<feature type="compositionally biased region" description="Polar residues" evidence="2">
    <location>
        <begin position="3183"/>
        <end position="3195"/>
    </location>
</feature>
<comment type="caution">
    <text evidence="5">The sequence shown here is derived from an EMBL/GenBank/DDBJ whole genome shotgun (WGS) entry which is preliminary data.</text>
</comment>
<name>A0A4Q2DXX0_9AGAR</name>
<evidence type="ECO:0000313" key="6">
    <source>
        <dbReference type="Proteomes" id="UP000290288"/>
    </source>
</evidence>
<accession>A0A4Q2DXX0</accession>
<dbReference type="STRING" id="2316362.A0A4Q2DXX0"/>
<feature type="compositionally biased region" description="Acidic residues" evidence="2">
    <location>
        <begin position="1174"/>
        <end position="1193"/>
    </location>
</feature>
<dbReference type="OrthoDB" id="10051416at2759"/>
<feature type="compositionally biased region" description="Polar residues" evidence="2">
    <location>
        <begin position="3065"/>
        <end position="3074"/>
    </location>
</feature>
<keyword evidence="1" id="KW-0175">Coiled coil</keyword>
<feature type="domain" description="Csf1 N-terminal" evidence="4">
    <location>
        <begin position="188"/>
        <end position="768"/>
    </location>
</feature>
<keyword evidence="6" id="KW-1185">Reference proteome</keyword>
<feature type="region of interest" description="Disordered" evidence="2">
    <location>
        <begin position="3137"/>
        <end position="3196"/>
    </location>
</feature>
<keyword evidence="3" id="KW-0472">Membrane</keyword>
<evidence type="ECO:0000256" key="1">
    <source>
        <dbReference type="SAM" id="Coils"/>
    </source>
</evidence>
<feature type="compositionally biased region" description="Polar residues" evidence="2">
    <location>
        <begin position="2477"/>
        <end position="2487"/>
    </location>
</feature>
<evidence type="ECO:0000313" key="5">
    <source>
        <dbReference type="EMBL" id="RXW25580.1"/>
    </source>
</evidence>
<dbReference type="GO" id="GO:0016020">
    <property type="term" value="C:membrane"/>
    <property type="evidence" value="ECO:0007669"/>
    <property type="project" value="InterPro"/>
</dbReference>
<dbReference type="Proteomes" id="UP000290288">
    <property type="component" value="Unassembled WGS sequence"/>
</dbReference>
<dbReference type="GO" id="GO:0006113">
    <property type="term" value="P:fermentation"/>
    <property type="evidence" value="ECO:0007669"/>
    <property type="project" value="InterPro"/>
</dbReference>
<evidence type="ECO:0000259" key="4">
    <source>
        <dbReference type="Pfam" id="PF21678"/>
    </source>
</evidence>
<sequence length="3284" mass="367844">MFTHLLLVACICIVIALILYFFYWNRFIAFIIGQLIRILYWNQEASGIWVEIGSIHFSLLAGRIIFKDFAYHSSNQTVKAVKGQIQWRYWIRKPAGEEDIHANTLGEDGKLDATWMSCRIHLSLDGFEWYLYNRTAAYDNIMAQMEPLKHVASTYPPSTAKRSLRIPITVQNAFGWLKRQLPNLDPKDLLPLGIEVKTGAIVLGNPSTPSLLVAEFHTATGTFGVVGSRSKFDLYKQVLNLKFRNALVRLMDNEDFADAMSTVGGLLHDRIERFNPTKNPVSYGLYKSFVRLWKQVQLFDLVVEYLSERKEHHHLERHIGSSKRGGKRKKLEEQETPIGIDFSTHEYAIERNILETPSLDLTYYVDVVGEVPPFPHTDPFSRGDVIDIGNGDTAPEWGFEIIINGGALKYGPWADRQRAELQRIFFPSTYQDLDVTPKLKPGDKRVWTALNMFIELRDETTLEIPFREPSKDWQWDGKSDIPGRPKRRENASINLEVGDRSSINYILPMVTGPAGYEATVEIHLDTFKVASSLNDITLVASESCRVRCELPAPLQWNGERTWTIAVTLRQPILYLLRDHINMFTDLGKDWASGPPTDWQKYVPMIYRATTEMHHYEMNLYLNDHNIIDKPLLREDNTLLTARGRTMKTEVTIPSNKFRPIATSVPFIVDAPGLSVNISLPRWNSYALHAPKQGHSILNAETLNLSGSYRYHSETREDWVDQLRLDLKASSLALKAVGWSIRYFMVLKDNYIGSFTHFSTLYEFLDKKRRKVPLGDPIVLKYREGKHNMLQVEMFLNIEQGMLALPAGFLGYQTSGSSARSIVDAEEEEQTGASLLQYFPQLQSHIRLHDFFMEMSLNIDPVKAYIENHLPEKVTYVKPPHRQPVLLIGGIDIVANRLFGPLPRTATYLCIWEINVGAVSGTLSASEARVLAAVGNSFRLHFVDHVNAPADDFMPPLDPDITFYKVSVRSVDVTWRAGNAALVVSLKEGIKVNTNDLAADHYRKVISLCIPHFATKVLVTAQGQQSSWLEAAELGSDAYIDIYSAPQDFLALNAAQVAFVEEQDKLTDRVKTMVVGPQEKREIPIDAAGHLHGVFVPQPLLPGSRRRTTSLTSNPERDVPPGTPVNRRMSVLANLSESEDDEGMSEADRDAWVANSRVSKYPARVDEEQGMSSGDESDDADLTDTDSVDSDWSDLVDSPSSHSDAALLSFYAPLTRHYTLDGNSFSLLRDRPRLNLKGRGTFTDGDQSKKPRSIIVPDEVKRERDTTIVRVRTKKELGIRATPLLLLAYGYFEKDIRAMPMDKEITVDSLMATYLGVNLSKDDEASCLLFDVELSSIQCTLLHHIPLLEGRSVSPEIQPNQPSKLDSTAIVDTNVDRLTLTGCVLDKVPSIELTISQISTNVDVSIDKRTILSAAPSLTILDASACNLSTQLSNKSLSTHLHKSAVKVGHRGPEVVALISLSLLGTVQELVSRLKTVAEDRQQLLHAAIESILQSSKQQPVIDTLSTIQPSYLVQSGIPWQLRSDPIFRFLFHLRNCVAQAIKPESLPEESSPELEDFTALLNSRLSALEQDTVTASQFPQLPTLLPGLPQDDWPEPQKNDAPVEAIGAQFDQLEFAVLDPLKKATSELVFRDLRCQIRKEKLELIQFSTALPTSVSQTSLRDQTPRSVRRWNSSISLGETSLVVYPHLMPFIQHILRVRRQYFSKPILPPTTSRKETASIRPPKLFTANLVLSVRRIRLRAAAENLIFEFGIVGWQTSSNILRTQYARDQSMNHALVFEEVYVQARSPSNPEKESPQDVLAAITCQGGKVSAVSKDEFPLSKATYRMVFSANELRLDVPRSALRLYRFAEEWRADYLPGIEATIRSMLSEVESKSPKSTRSFTQTRTTSFHIMGSIGRSSVVLQVMHGTWLTLEIHNTAAYAKSPLANVASSSNTFALQTSSIILNVSGKPGLGNAPRSSRVRLALPPISMTGRYDGTCIHTFALVEFVELKVKPSHWDTLLGIQQKFGQDFNDLVDLMRETRQKQPSSPKVKKGTRLQYEAFVKMKGFRIGLEGLSSTLYLECLDIRGGVENANGLSWDLGLTGLTLSLASRASSAISYGRMQRSAFVTIDFKIEGKDDNSTEALVQTLELHVSKIHAVMQPSSVGEVGDFIDHLQAEMLDRQERRSHELATFKEKTRAILETFDVKVGDVQLEETTNWLNNYIVNVTIENIGVAFPLIHDVLIRQNSSSSVRAFLFSIRSITFSTTRGETGEALVQRLCFQFVSRFNQTIPEDFTAGKHNTRNQLVKIWIDANVDGFILDLDSTIPDYIFSLIDVYRQGKERVKRLSATVPRTPMSATPMFEEKKSYDKHYTSLPTSNVFASLTFLSGKVRSYSSSATRQLRSRSLSNSFQELTDEQVLDVGAEVFNLPVVSVWVEYRATPAVQKLSISNDREPSLLMFKSTVHSSRNTLRPQLLPFITEVINRVENRMRKRSAHPQSPSMSTPRSLVPEYSKPYPTPESDPVSSMQLSFSLRIDQSRLELTCQPDVNVVGALNWESGGFIVNVSPGAREVTFTGSVAGLSIGLKHGFLSEECVNLDARNLSFSITFHKTDAVEEPISSISAVLDTEFLGGVRFSRLQDILCFKAVWLDRIPVFNSSPTRNMPKDSLGNELEETEKKAQGLSIMLILRIRQIKLGVDLGQSITYTELDLRNAVLRSKLTDARNEVSVFVEDVSITGTGNLSGHIRVPDCLFSTIHRKDSPAPELGDAQMLEVKMTSGTFVAALESDYQKLIHYRAEPLEVQISDDWSAAMSKGDGERPLQLSFTVNSPEIVMVATISTIPKMMSYINKFKSNVEAQQQAASRESKTYWATRAPKPENPLSAVAEAMLDSAKSRFRDFETRLSYVIRQHMSLRLDLLRLVVFPRTMNDPEIAQFVGQRVRAQLDRVIESEAQPAKRDLRLSFTSLAISKHAHSHPELSPPTVEEGFDGRDWLAAMLKDSVGATIVGLPAMKMHMLSEEILYEGKRRLVYDFQSSFVRKEGMKAYEDIFITLNMSLYAWLTILRKNLTREMAQVRATEDWRTSLSASVSPTLPATSAPGGRKKVPDPLDLPSDTPSKSATLPPESTSLLASPSSPSLLSPPSSARYPSIEQTARIAYLRPPRSATSPREIAASSSATLPPIDFPSSRPDGPPEISLSPPPNETPVSAASGQSSSALVFEPRERRIERLTMRQLGEATPDVMHPFFMKKAGFNLEESLPQYVHEYATIPLEEIMEILLRIYSQQLLKKNDVEGTSHLSEGSSPHL</sequence>
<feature type="region of interest" description="Disordered" evidence="2">
    <location>
        <begin position="2471"/>
        <end position="2505"/>
    </location>
</feature>
<dbReference type="PANTHER" id="PTHR32085:SF3">
    <property type="entry name" value="PROTEIN CSF1"/>
    <property type="match status" value="1"/>
</dbReference>
<feature type="region of interest" description="Disordered" evidence="2">
    <location>
        <begin position="316"/>
        <end position="335"/>
    </location>
</feature>
<evidence type="ECO:0000256" key="3">
    <source>
        <dbReference type="SAM" id="Phobius"/>
    </source>
</evidence>
<proteinExistence type="predicted"/>
<reference evidence="5 6" key="1">
    <citation type="submission" date="2019-01" db="EMBL/GenBank/DDBJ databases">
        <title>Draft genome sequence of Psathyrella aberdarensis IHI B618.</title>
        <authorList>
            <person name="Buettner E."/>
            <person name="Kellner H."/>
        </authorList>
    </citation>
    <scope>NUCLEOTIDE SEQUENCE [LARGE SCALE GENOMIC DNA]</scope>
    <source>
        <strain evidence="5 6">IHI B618</strain>
    </source>
</reference>
<keyword evidence="3" id="KW-0812">Transmembrane</keyword>
<dbReference type="Pfam" id="PF21678">
    <property type="entry name" value="Csf1_N"/>
    <property type="match status" value="1"/>
</dbReference>
<feature type="region of interest" description="Disordered" evidence="2">
    <location>
        <begin position="3065"/>
        <end position="3125"/>
    </location>
</feature>